<sequence length="714" mass="80104">MNHMKISSAIGLLLVFLIYVTPMAYATANQVKENGRTIYVAPNGDDKSEGTIDQPLASLIGARDWIRKHKKNNGATGPVTILIRGGEYEMLAPLELNPGDGGSEEAPVVYKAYPNEKPVFSGGKKLSGFKVNELGIWELELHESRYYKWRFDQLYVNGKRATLARTPNEGFMHIGAVKQNDWIKGTGRAVEKAQHVFSFDEENFSHLKGIADEDLENVRLRAYHKWNFTMRYLDKLDKDSAQVYTSGGGMPPWNPIKEGGRIVFENFAAALDEAGEWYLNSKGILYYIPLPGEHPENAEVIAPVLDNLVLVKGDAANGKPVEHVRFEGLSFMHCHYAVPPSGAEPSQAATMINAAVMLEGANHVDFVDCEISKTGQHALWYGKGCHNSTIERSYLHDLGGGGIYLGETRAHEGVNHTSHIKLHNNIIQTGGLEYPTAVGVWVGHSSDNEISHNDIGDFYYTGISVGWVWGYAESNAKRNTIVYNHIHHIGWTLLSDMAAVYTLGKSEGTVISNNIVHHVHAYSYGGWGLYTDEGSTGIVMENNLVYSTKTGGFHQHYGENNTIRNNIFAYAKMYQAQCTRVEEHRSFDFMNNIIVFDKGAVLQGAWEKIDIAMDNNMYWNTGGEKYDFNGKSFAEWQKFGHDQHSRIMNPRFKDPENFNFEFSSKKTIRRIGFKPFDLDASGVYGEEAWKEKAKLPESILAAFDREVKVNMEKE</sequence>
<dbReference type="Proteomes" id="UP000036520">
    <property type="component" value="Chromosome"/>
</dbReference>
<reference evidence="3 4" key="1">
    <citation type="submission" date="2015-07" db="EMBL/GenBank/DDBJ databases">
        <authorList>
            <person name="Kim K.M."/>
        </authorList>
    </citation>
    <scope>NUCLEOTIDE SEQUENCE [LARGE SCALE GENOMIC DNA]</scope>
    <source>
        <strain evidence="3 4">KCTC 12363</strain>
    </source>
</reference>
<dbReference type="OrthoDB" id="9808066at2"/>
<evidence type="ECO:0000259" key="2">
    <source>
        <dbReference type="Pfam" id="PF13229"/>
    </source>
</evidence>
<feature type="chain" id="PRO_5005208648" description="Right handed beta helix domain-containing protein" evidence="1">
    <location>
        <begin position="27"/>
        <end position="714"/>
    </location>
</feature>
<dbReference type="Pfam" id="PF13229">
    <property type="entry name" value="Beta_helix"/>
    <property type="match status" value="1"/>
</dbReference>
<proteinExistence type="predicted"/>
<dbReference type="SMART" id="SM00710">
    <property type="entry name" value="PbH1"/>
    <property type="match status" value="6"/>
</dbReference>
<protein>
    <recommendedName>
        <fullName evidence="2">Right handed beta helix domain-containing protein</fullName>
    </recommendedName>
</protein>
<keyword evidence="4" id="KW-1185">Reference proteome</keyword>
<dbReference type="InterPro" id="IPR006626">
    <property type="entry name" value="PbH1"/>
</dbReference>
<dbReference type="STRING" id="320787.CA2015_0506"/>
<evidence type="ECO:0000313" key="3">
    <source>
        <dbReference type="EMBL" id="AKP49975.1"/>
    </source>
</evidence>
<dbReference type="KEGG" id="camu:CA2015_0506"/>
<evidence type="ECO:0000256" key="1">
    <source>
        <dbReference type="SAM" id="SignalP"/>
    </source>
</evidence>
<organism evidence="3 4">
    <name type="scientific">Cyclobacterium amurskyense</name>
    <dbReference type="NCBI Taxonomy" id="320787"/>
    <lineage>
        <taxon>Bacteria</taxon>
        <taxon>Pseudomonadati</taxon>
        <taxon>Bacteroidota</taxon>
        <taxon>Cytophagia</taxon>
        <taxon>Cytophagales</taxon>
        <taxon>Cyclobacteriaceae</taxon>
        <taxon>Cyclobacterium</taxon>
    </lineage>
</organism>
<gene>
    <name evidence="3" type="ORF">CA2015_0506</name>
</gene>
<feature type="signal peptide" evidence="1">
    <location>
        <begin position="1"/>
        <end position="26"/>
    </location>
</feature>
<dbReference type="InterPro" id="IPR012334">
    <property type="entry name" value="Pectin_lyas_fold"/>
</dbReference>
<dbReference type="InterPro" id="IPR039448">
    <property type="entry name" value="Beta_helix"/>
</dbReference>
<dbReference type="Gene3D" id="2.160.20.10">
    <property type="entry name" value="Single-stranded right-handed beta-helix, Pectin lyase-like"/>
    <property type="match status" value="2"/>
</dbReference>
<dbReference type="InterPro" id="IPR011050">
    <property type="entry name" value="Pectin_lyase_fold/virulence"/>
</dbReference>
<evidence type="ECO:0000313" key="4">
    <source>
        <dbReference type="Proteomes" id="UP000036520"/>
    </source>
</evidence>
<dbReference type="SUPFAM" id="SSF51126">
    <property type="entry name" value="Pectin lyase-like"/>
    <property type="match status" value="2"/>
</dbReference>
<keyword evidence="1" id="KW-0732">Signal</keyword>
<accession>A0A0H4PA25</accession>
<name>A0A0H4PA25_9BACT</name>
<dbReference type="PATRIC" id="fig|320787.5.peg.562"/>
<feature type="domain" description="Right handed beta helix" evidence="2">
    <location>
        <begin position="355"/>
        <end position="517"/>
    </location>
</feature>
<dbReference type="AlphaFoldDB" id="A0A0H4PA25"/>
<dbReference type="EMBL" id="CP012040">
    <property type="protein sequence ID" value="AKP49975.1"/>
    <property type="molecule type" value="Genomic_DNA"/>
</dbReference>
<dbReference type="PANTHER" id="PTHR36453">
    <property type="entry name" value="SECRETED PROTEIN-RELATED"/>
    <property type="match status" value="1"/>
</dbReference>
<dbReference type="PANTHER" id="PTHR36453:SF1">
    <property type="entry name" value="RIGHT HANDED BETA HELIX DOMAIN-CONTAINING PROTEIN"/>
    <property type="match status" value="1"/>
</dbReference>